<feature type="signal peptide" evidence="10">
    <location>
        <begin position="1"/>
        <end position="27"/>
    </location>
</feature>
<dbReference type="Gene3D" id="3.40.50.2300">
    <property type="match status" value="2"/>
</dbReference>
<keyword evidence="6" id="KW-0574">Periplasm</keyword>
<evidence type="ECO:0000259" key="11">
    <source>
        <dbReference type="Pfam" id="PF13407"/>
    </source>
</evidence>
<feature type="domain" description="Periplasmic binding protein" evidence="11">
    <location>
        <begin position="41"/>
        <end position="320"/>
    </location>
</feature>
<keyword evidence="3" id="KW-0762">Sugar transport</keyword>
<protein>
    <recommendedName>
        <fullName evidence="9">D-galactose/methyl-galactoside binding periplasmic protein MglB</fullName>
    </recommendedName>
</protein>
<dbReference type="RefSeq" id="WP_101552113.1">
    <property type="nucleotide sequence ID" value="NZ_DBFBJK010000027.1"/>
</dbReference>
<dbReference type="GO" id="GO:0046872">
    <property type="term" value="F:metal ion binding"/>
    <property type="evidence" value="ECO:0007669"/>
    <property type="project" value="UniProtKB-KW"/>
</dbReference>
<evidence type="ECO:0000256" key="4">
    <source>
        <dbReference type="ARBA" id="ARBA00022723"/>
    </source>
</evidence>
<evidence type="ECO:0000256" key="2">
    <source>
        <dbReference type="ARBA" id="ARBA00022448"/>
    </source>
</evidence>
<evidence type="ECO:0000313" key="12">
    <source>
        <dbReference type="EMBL" id="RLL13800.1"/>
    </source>
</evidence>
<dbReference type="GO" id="GO:0030246">
    <property type="term" value="F:carbohydrate binding"/>
    <property type="evidence" value="ECO:0007669"/>
    <property type="project" value="InterPro"/>
</dbReference>
<evidence type="ECO:0000256" key="9">
    <source>
        <dbReference type="ARBA" id="ARBA00034344"/>
    </source>
</evidence>
<keyword evidence="2" id="KW-0813">Transport</keyword>
<keyword evidence="7" id="KW-0106">Calcium</keyword>
<accession>A0A498D3F6</accession>
<dbReference type="Proteomes" id="UP000276301">
    <property type="component" value="Unassembled WGS sequence"/>
</dbReference>
<dbReference type="AlphaFoldDB" id="A0A498D3F6"/>
<evidence type="ECO:0000256" key="7">
    <source>
        <dbReference type="ARBA" id="ARBA00022837"/>
    </source>
</evidence>
<evidence type="ECO:0000256" key="1">
    <source>
        <dbReference type="ARBA" id="ARBA00004196"/>
    </source>
</evidence>
<comment type="subunit">
    <text evidence="8">The ABC transporter complex is composed of one ATP-binding protein (MglA), two transmembrane proteins (MglC) and a solute-binding protein (MglB).</text>
</comment>
<comment type="caution">
    <text evidence="12">The sequence shown here is derived from an EMBL/GenBank/DDBJ whole genome shotgun (WGS) entry which is preliminary data.</text>
</comment>
<evidence type="ECO:0000256" key="5">
    <source>
        <dbReference type="ARBA" id="ARBA00022729"/>
    </source>
</evidence>
<dbReference type="GO" id="GO:0030288">
    <property type="term" value="C:outer membrane-bounded periplasmic space"/>
    <property type="evidence" value="ECO:0007669"/>
    <property type="project" value="TreeGrafter"/>
</dbReference>
<dbReference type="InterPro" id="IPR050555">
    <property type="entry name" value="Bact_Solute-Bind_Prot2"/>
</dbReference>
<dbReference type="InterPro" id="IPR028082">
    <property type="entry name" value="Peripla_BP_I"/>
</dbReference>
<organism evidence="12 13">
    <name type="scientific">Anaerotruncus massiliensis</name>
    <name type="common">ex Liu et al. 2021</name>
    <dbReference type="NCBI Taxonomy" id="2321404"/>
    <lineage>
        <taxon>Bacteria</taxon>
        <taxon>Bacillati</taxon>
        <taxon>Bacillota</taxon>
        <taxon>Clostridia</taxon>
        <taxon>Eubacteriales</taxon>
        <taxon>Oscillospiraceae</taxon>
        <taxon>Anaerotruncus</taxon>
    </lineage>
</organism>
<evidence type="ECO:0000256" key="10">
    <source>
        <dbReference type="SAM" id="SignalP"/>
    </source>
</evidence>
<comment type="subcellular location">
    <subcellularLocation>
        <location evidence="1">Cell envelope</location>
    </subcellularLocation>
</comment>
<evidence type="ECO:0000313" key="13">
    <source>
        <dbReference type="Proteomes" id="UP000276301"/>
    </source>
</evidence>
<dbReference type="Pfam" id="PF13407">
    <property type="entry name" value="Peripla_BP_4"/>
    <property type="match status" value="1"/>
</dbReference>
<dbReference type="CDD" id="cd01539">
    <property type="entry name" value="PBP1_GGBP"/>
    <property type="match status" value="1"/>
</dbReference>
<evidence type="ECO:0000256" key="3">
    <source>
        <dbReference type="ARBA" id="ARBA00022597"/>
    </source>
</evidence>
<sequence>MNTLWKRTALLLSAALCLTLFSGGCSDSDDSQNPDLRQIKIGMTVYRQDDTFISTLSGYFLETAKARESRDKVKISVNVMDGKGNQGIQNDQVDKFLSQGYDVICVNEVDRTAASVIIDKAKSANIPIVFFNREPVEEDMQRWDRAYYVGAIASESGVLQGRIVSNLFNQNPELVDRNGDGKIQYVMLEGEPGHQDAAIRTEYSIKTVTGAGISVEKLANDTANWQRAQASAKMGQWLKDEEIGPRIEVVFSNNDDMALGAIDAYRAAGIEDLPVIVGIDATPPAREAIKEGTLTGTVLNDAKGQAEAIFELAYALSTGRDVKEAVPRLEGQYVWLPHRTITIGNVMQEFDD</sequence>
<evidence type="ECO:0000256" key="6">
    <source>
        <dbReference type="ARBA" id="ARBA00022764"/>
    </source>
</evidence>
<keyword evidence="13" id="KW-1185">Reference proteome</keyword>
<dbReference type="EMBL" id="RCHT01000002">
    <property type="protein sequence ID" value="RLL13800.1"/>
    <property type="molecule type" value="Genomic_DNA"/>
</dbReference>
<dbReference type="SUPFAM" id="SSF53822">
    <property type="entry name" value="Periplasmic binding protein-like I"/>
    <property type="match status" value="1"/>
</dbReference>
<feature type="chain" id="PRO_5039048743" description="D-galactose/methyl-galactoside binding periplasmic protein MglB" evidence="10">
    <location>
        <begin position="28"/>
        <end position="352"/>
    </location>
</feature>
<dbReference type="PANTHER" id="PTHR30036:SF2">
    <property type="entry name" value="D-GALACTOSE_METHYL-GALACTOSIDE BINDING PERIPLASMIC PROTEIN MGLB"/>
    <property type="match status" value="1"/>
</dbReference>
<dbReference type="InterPro" id="IPR025997">
    <property type="entry name" value="SBP_2_dom"/>
</dbReference>
<name>A0A498D3F6_9FIRM</name>
<keyword evidence="4" id="KW-0479">Metal-binding</keyword>
<evidence type="ECO:0000256" key="8">
    <source>
        <dbReference type="ARBA" id="ARBA00034323"/>
    </source>
</evidence>
<dbReference type="PROSITE" id="PS51257">
    <property type="entry name" value="PROKAR_LIPOPROTEIN"/>
    <property type="match status" value="1"/>
</dbReference>
<proteinExistence type="predicted"/>
<dbReference type="InterPro" id="IPR044085">
    <property type="entry name" value="MglB-like_PBP1"/>
</dbReference>
<keyword evidence="5 10" id="KW-0732">Signal</keyword>
<reference evidence="12 13" key="1">
    <citation type="submission" date="2018-10" db="EMBL/GenBank/DDBJ databases">
        <title>Anaerotruncus faecis sp. nov., isolated from human feces.</title>
        <authorList>
            <person name="Wang Y.-J."/>
        </authorList>
    </citation>
    <scope>NUCLEOTIDE SEQUENCE [LARGE SCALE GENOMIC DNA]</scope>
    <source>
        <strain evidence="12 13">22A2-44</strain>
    </source>
</reference>
<dbReference type="PANTHER" id="PTHR30036">
    <property type="entry name" value="D-XYLOSE-BINDING PERIPLASMIC PROTEIN"/>
    <property type="match status" value="1"/>
</dbReference>
<gene>
    <name evidence="12" type="ORF">D4A47_02615</name>
</gene>